<protein>
    <recommendedName>
        <fullName evidence="6">Protein FAR1-RELATED SEQUENCE</fullName>
    </recommendedName>
</protein>
<evidence type="ECO:0000256" key="7">
    <source>
        <dbReference type="SAM" id="MobiDB-lite"/>
    </source>
</evidence>
<dbReference type="EnsemblPlants" id="Kaladp0045s0309.2.v1.1">
    <property type="protein sequence ID" value="Kaladp0045s0309.2.v1.1"/>
    <property type="gene ID" value="Kaladp0045s0309.v1.1"/>
</dbReference>
<dbReference type="PROSITE" id="PS50966">
    <property type="entry name" value="ZF_SWIM"/>
    <property type="match status" value="1"/>
</dbReference>
<accession>A0A7N0ZX80</accession>
<name>A0A7N0ZX80_KALFE</name>
<dbReference type="PANTHER" id="PTHR31669:SF291">
    <property type="entry name" value="PROTEIN FAR1-RELATED SEQUENCE"/>
    <property type="match status" value="1"/>
</dbReference>
<dbReference type="GO" id="GO:0008270">
    <property type="term" value="F:zinc ion binding"/>
    <property type="evidence" value="ECO:0007669"/>
    <property type="project" value="UniProtKB-UniRule"/>
</dbReference>
<dbReference type="InterPro" id="IPR018289">
    <property type="entry name" value="MULE_transposase_dom"/>
</dbReference>
<dbReference type="PANTHER" id="PTHR31669">
    <property type="entry name" value="PROTEIN FAR1-RELATED SEQUENCE 10-RELATED"/>
    <property type="match status" value="1"/>
</dbReference>
<proteinExistence type="inferred from homology"/>
<evidence type="ECO:0000313" key="9">
    <source>
        <dbReference type="EnsemblPlants" id="Kaladp0045s0309.1.v1.1"/>
    </source>
</evidence>
<comment type="similarity">
    <text evidence="1 6">Belongs to the FHY3/FAR1 family.</text>
</comment>
<evidence type="ECO:0000259" key="8">
    <source>
        <dbReference type="PROSITE" id="PS50966"/>
    </source>
</evidence>
<keyword evidence="6" id="KW-0539">Nucleus</keyword>
<keyword evidence="10" id="KW-1185">Reference proteome</keyword>
<dbReference type="GO" id="GO:0005634">
    <property type="term" value="C:nucleus"/>
    <property type="evidence" value="ECO:0007669"/>
    <property type="project" value="UniProtKB-SubCell"/>
</dbReference>
<dbReference type="Pfam" id="PF26175">
    <property type="entry name" value="HTH_FAR1"/>
    <property type="match status" value="1"/>
</dbReference>
<dbReference type="Pfam" id="PF04434">
    <property type="entry name" value="SWIM"/>
    <property type="match status" value="1"/>
</dbReference>
<dbReference type="InterPro" id="IPR006564">
    <property type="entry name" value="Znf_PMZ"/>
</dbReference>
<sequence>MSELASAVKEASENATGSSPDDIGTIEEMPEDTILSRQTSVSLVPCIGQRFVSQDAAYEFYCSFAKQCGFSIRRHRTRGREGVGRGITRRDFTCHRGGFPQLKPSDDGKLKLQRNRKSSRCGCQAYMRIVKRADYDIPEWRITAFSNVHNHELLKTTEVQLLPAYCTISPDDKSRICMFSKAGMSVRQMLRLLELEKGVKLGSLPFTEVDVRNLLQSFRSIDGDNDAIDLLTICKNRKDKEHDFKYDFKMDANNRLEHIAWSYPSCIQSYETFGDCVIFDTTHRLDAYDMLLGLWVGVDNHGMSCLFGCVLLRDENVQSFAWALKSFSGFMNNKSPQTLLTDENMWLKDAVSVEMPQTKHAFCIWHITAKFSDWFSGMLGSLYDKWKADLQLLYNLQCVEDFEVGWLDMVNTYGLHGNKHISSLYALRTFWALPYLRGYFFAGMTKAFHSESINAYTQRFLSVQSKLVNYVDQVAAIANYKDQIGVKHKMQQKIQKFSLKTGSPIEAHAASVLTPYAFNILQEELVLAPQYASLMVDENYFIVRHHTKLDGGYKVLWSPNDEFISCSCQHFEFCGILCRHVLRVLSTNNCFHIQNQYLPARWREEPSARSFHQSSSGSDEKACKVQLLKSMVSTLIAQSTETEERLDTACNQVALLLSRIKGFTGPSVQDDNHIAYPSPSASLMIPEVEDSDSIVQSYSSGPPQDSYSLGKLKERRPRDNMDAYKKRRRCSVPCWGQLEHNAAECQMMSDDLSGDGMGFL</sequence>
<dbReference type="Gramene" id="Kaladp0045s0309.2.v1.1">
    <property type="protein sequence ID" value="Kaladp0045s0309.2.v1.1"/>
    <property type="gene ID" value="Kaladp0045s0309.v1.1"/>
</dbReference>
<feature type="compositionally biased region" description="Polar residues" evidence="7">
    <location>
        <begin position="693"/>
        <end position="707"/>
    </location>
</feature>
<dbReference type="Pfam" id="PF10551">
    <property type="entry name" value="MULE"/>
    <property type="match status" value="1"/>
</dbReference>
<dbReference type="Pfam" id="PF03101">
    <property type="entry name" value="FAR1"/>
    <property type="match status" value="1"/>
</dbReference>
<dbReference type="Gramene" id="Kaladp0045s0309.1.v1.1">
    <property type="protein sequence ID" value="Kaladp0045s0309.1.v1.1"/>
    <property type="gene ID" value="Kaladp0045s0309.v1.1"/>
</dbReference>
<dbReference type="AlphaFoldDB" id="A0A7N0ZX80"/>
<evidence type="ECO:0000256" key="2">
    <source>
        <dbReference type="ARBA" id="ARBA00022723"/>
    </source>
</evidence>
<keyword evidence="4 6" id="KW-0862">Zinc</keyword>
<feature type="region of interest" description="Disordered" evidence="7">
    <location>
        <begin position="1"/>
        <end position="26"/>
    </location>
</feature>
<dbReference type="InterPro" id="IPR004330">
    <property type="entry name" value="FAR1_DNA_bnd_dom"/>
</dbReference>
<evidence type="ECO:0000256" key="1">
    <source>
        <dbReference type="ARBA" id="ARBA00005889"/>
    </source>
</evidence>
<dbReference type="EnsemblPlants" id="Kaladp0045s0309.3.v1.1">
    <property type="protein sequence ID" value="Kaladp0045s0309.3.v1.1"/>
    <property type="gene ID" value="Kaladp0045s0309.v1.1"/>
</dbReference>
<evidence type="ECO:0000256" key="6">
    <source>
        <dbReference type="RuleBase" id="RU367018"/>
    </source>
</evidence>
<evidence type="ECO:0000256" key="3">
    <source>
        <dbReference type="ARBA" id="ARBA00022771"/>
    </source>
</evidence>
<dbReference type="InterPro" id="IPR031052">
    <property type="entry name" value="FHY3/FAR1"/>
</dbReference>
<feature type="domain" description="SWIM-type" evidence="8">
    <location>
        <begin position="553"/>
        <end position="589"/>
    </location>
</feature>
<dbReference type="InterPro" id="IPR007527">
    <property type="entry name" value="Znf_SWIM"/>
</dbReference>
<comment type="subcellular location">
    <subcellularLocation>
        <location evidence="6">Nucleus</location>
    </subcellularLocation>
</comment>
<reference evidence="9" key="1">
    <citation type="submission" date="2021-01" db="UniProtKB">
        <authorList>
            <consortium name="EnsemblPlants"/>
        </authorList>
    </citation>
    <scope>IDENTIFICATION</scope>
</reference>
<evidence type="ECO:0000256" key="4">
    <source>
        <dbReference type="ARBA" id="ARBA00022833"/>
    </source>
</evidence>
<feature type="region of interest" description="Disordered" evidence="7">
    <location>
        <begin position="692"/>
        <end position="717"/>
    </location>
</feature>
<dbReference type="Gramene" id="Kaladp0045s0309.3.v1.1">
    <property type="protein sequence ID" value="Kaladp0045s0309.3.v1.1"/>
    <property type="gene ID" value="Kaladp0045s0309.v1.1"/>
</dbReference>
<dbReference type="GO" id="GO:0006355">
    <property type="term" value="P:regulation of DNA-templated transcription"/>
    <property type="evidence" value="ECO:0007669"/>
    <property type="project" value="UniProtKB-UniRule"/>
</dbReference>
<keyword evidence="2 6" id="KW-0479">Metal-binding</keyword>
<dbReference type="OMA" id="HGNKHIV"/>
<evidence type="ECO:0000313" key="10">
    <source>
        <dbReference type="Proteomes" id="UP000594263"/>
    </source>
</evidence>
<dbReference type="Proteomes" id="UP000594263">
    <property type="component" value="Unplaced"/>
</dbReference>
<dbReference type="InterPro" id="IPR058778">
    <property type="entry name" value="HTH_FAR1-11-like"/>
</dbReference>
<comment type="function">
    <text evidence="6">Putative transcription activator involved in regulating light control of development.</text>
</comment>
<organism evidence="9 10">
    <name type="scientific">Kalanchoe fedtschenkoi</name>
    <name type="common">Lavender scallops</name>
    <name type="synonym">South American air plant</name>
    <dbReference type="NCBI Taxonomy" id="63787"/>
    <lineage>
        <taxon>Eukaryota</taxon>
        <taxon>Viridiplantae</taxon>
        <taxon>Streptophyta</taxon>
        <taxon>Embryophyta</taxon>
        <taxon>Tracheophyta</taxon>
        <taxon>Spermatophyta</taxon>
        <taxon>Magnoliopsida</taxon>
        <taxon>eudicotyledons</taxon>
        <taxon>Gunneridae</taxon>
        <taxon>Pentapetalae</taxon>
        <taxon>Saxifragales</taxon>
        <taxon>Crassulaceae</taxon>
        <taxon>Kalanchoe</taxon>
    </lineage>
</organism>
<dbReference type="EnsemblPlants" id="Kaladp0045s0309.1.v1.1">
    <property type="protein sequence ID" value="Kaladp0045s0309.1.v1.1"/>
    <property type="gene ID" value="Kaladp0045s0309.v1.1"/>
</dbReference>
<evidence type="ECO:0000256" key="5">
    <source>
        <dbReference type="PROSITE-ProRule" id="PRU00325"/>
    </source>
</evidence>
<dbReference type="SMART" id="SM00575">
    <property type="entry name" value="ZnF_PMZ"/>
    <property type="match status" value="1"/>
</dbReference>
<keyword evidence="3 5" id="KW-0863">Zinc-finger</keyword>